<protein>
    <submittedName>
        <fullName evidence="2">Uncharacterized protein</fullName>
    </submittedName>
</protein>
<sequence>MGRKIQLQIPNSKQGLWLNMHRWDAVLLQPDSLLMEVQGEQHIDKEDGRRNNRGDTQADRQAKDQALADAALADGFSVLWLHPGAADDVRGGRARRWAAAVQVALEHVAAKQRPKLFKA</sequence>
<feature type="region of interest" description="Disordered" evidence="1">
    <location>
        <begin position="39"/>
        <end position="63"/>
    </location>
</feature>
<dbReference type="AlphaFoldDB" id="A0A383V568"/>
<evidence type="ECO:0000313" key="3">
    <source>
        <dbReference type="Proteomes" id="UP000256970"/>
    </source>
</evidence>
<organism evidence="2 3">
    <name type="scientific">Tetradesmus obliquus</name>
    <name type="common">Green alga</name>
    <name type="synonym">Acutodesmus obliquus</name>
    <dbReference type="NCBI Taxonomy" id="3088"/>
    <lineage>
        <taxon>Eukaryota</taxon>
        <taxon>Viridiplantae</taxon>
        <taxon>Chlorophyta</taxon>
        <taxon>core chlorophytes</taxon>
        <taxon>Chlorophyceae</taxon>
        <taxon>CS clade</taxon>
        <taxon>Sphaeropleales</taxon>
        <taxon>Scenedesmaceae</taxon>
        <taxon>Tetradesmus</taxon>
    </lineage>
</organism>
<gene>
    <name evidence="2" type="ORF">BQ4739_LOCUS336</name>
</gene>
<name>A0A383V568_TETOB</name>
<dbReference type="Proteomes" id="UP000256970">
    <property type="component" value="Unassembled WGS sequence"/>
</dbReference>
<accession>A0A383V568</accession>
<evidence type="ECO:0000313" key="2">
    <source>
        <dbReference type="EMBL" id="SZX59724.1"/>
    </source>
</evidence>
<keyword evidence="3" id="KW-1185">Reference proteome</keyword>
<evidence type="ECO:0000256" key="1">
    <source>
        <dbReference type="SAM" id="MobiDB-lite"/>
    </source>
</evidence>
<reference evidence="2 3" key="1">
    <citation type="submission" date="2016-10" db="EMBL/GenBank/DDBJ databases">
        <authorList>
            <person name="Cai Z."/>
        </authorList>
    </citation>
    <scope>NUCLEOTIDE SEQUENCE [LARGE SCALE GENOMIC DNA]</scope>
</reference>
<dbReference type="EMBL" id="FNXT01000024">
    <property type="protein sequence ID" value="SZX59724.1"/>
    <property type="molecule type" value="Genomic_DNA"/>
</dbReference>
<proteinExistence type="predicted"/>